<dbReference type="EMBL" id="KZ309129">
    <property type="protein sequence ID" value="KAG8237170.1"/>
    <property type="molecule type" value="Genomic_DNA"/>
</dbReference>
<dbReference type="OrthoDB" id="429143at2759"/>
<gene>
    <name evidence="6" type="ORF">J437_LFUL017290</name>
</gene>
<evidence type="ECO:0000256" key="1">
    <source>
        <dbReference type="ARBA" id="ARBA00008609"/>
    </source>
</evidence>
<dbReference type="AlphaFoldDB" id="A0A8K0P5Y4"/>
<evidence type="ECO:0000259" key="2">
    <source>
        <dbReference type="Pfam" id="PF01266"/>
    </source>
</evidence>
<dbReference type="PANTHER" id="PTHR13847">
    <property type="entry name" value="SARCOSINE DEHYDROGENASE-RELATED"/>
    <property type="match status" value="1"/>
</dbReference>
<evidence type="ECO:0000259" key="5">
    <source>
        <dbReference type="Pfam" id="PF16350"/>
    </source>
</evidence>
<dbReference type="Pfam" id="PF01266">
    <property type="entry name" value="DAO"/>
    <property type="match status" value="1"/>
</dbReference>
<dbReference type="SUPFAM" id="SSF51905">
    <property type="entry name" value="FAD/NAD(P)-binding domain"/>
    <property type="match status" value="1"/>
</dbReference>
<dbReference type="Proteomes" id="UP000792457">
    <property type="component" value="Unassembled WGS sequence"/>
</dbReference>
<dbReference type="InterPro" id="IPR032503">
    <property type="entry name" value="FAO_M"/>
</dbReference>
<dbReference type="Gene3D" id="3.30.70.1400">
    <property type="entry name" value="Aminomethyltransferase beta-barrel domains"/>
    <property type="match status" value="1"/>
</dbReference>
<dbReference type="InterPro" id="IPR029043">
    <property type="entry name" value="GcvT/YgfZ_C"/>
</dbReference>
<dbReference type="InterPro" id="IPR036188">
    <property type="entry name" value="FAD/NAD-bd_sf"/>
</dbReference>
<evidence type="ECO:0000259" key="4">
    <source>
        <dbReference type="Pfam" id="PF08669"/>
    </source>
</evidence>
<reference evidence="6" key="1">
    <citation type="submission" date="2013-04" db="EMBL/GenBank/DDBJ databases">
        <authorList>
            <person name="Qu J."/>
            <person name="Murali S.C."/>
            <person name="Bandaranaike D."/>
            <person name="Bellair M."/>
            <person name="Blankenburg K."/>
            <person name="Chao H."/>
            <person name="Dinh H."/>
            <person name="Doddapaneni H."/>
            <person name="Downs B."/>
            <person name="Dugan-Rocha S."/>
            <person name="Elkadiri S."/>
            <person name="Gnanaolivu R.D."/>
            <person name="Hernandez B."/>
            <person name="Javaid M."/>
            <person name="Jayaseelan J.C."/>
            <person name="Lee S."/>
            <person name="Li M."/>
            <person name="Ming W."/>
            <person name="Munidasa M."/>
            <person name="Muniz J."/>
            <person name="Nguyen L."/>
            <person name="Ongeri F."/>
            <person name="Osuji N."/>
            <person name="Pu L.-L."/>
            <person name="Puazo M."/>
            <person name="Qu C."/>
            <person name="Quiroz J."/>
            <person name="Raj R."/>
            <person name="Weissenberger G."/>
            <person name="Xin Y."/>
            <person name="Zou X."/>
            <person name="Han Y."/>
            <person name="Richards S."/>
            <person name="Worley K."/>
            <person name="Muzny D."/>
            <person name="Gibbs R."/>
        </authorList>
    </citation>
    <scope>NUCLEOTIDE SEQUENCE</scope>
    <source>
        <strain evidence="6">Sampled in the wild</strain>
    </source>
</reference>
<proteinExistence type="inferred from homology"/>
<dbReference type="GO" id="GO:0005759">
    <property type="term" value="C:mitochondrial matrix"/>
    <property type="evidence" value="ECO:0007669"/>
    <property type="project" value="TreeGrafter"/>
</dbReference>
<dbReference type="InterPro" id="IPR006222">
    <property type="entry name" value="GCVT_N"/>
</dbReference>
<evidence type="ECO:0000313" key="7">
    <source>
        <dbReference type="Proteomes" id="UP000792457"/>
    </source>
</evidence>
<organism evidence="6 7">
    <name type="scientific">Ladona fulva</name>
    <name type="common">Scarce chaser dragonfly</name>
    <name type="synonym">Libellula fulva</name>
    <dbReference type="NCBI Taxonomy" id="123851"/>
    <lineage>
        <taxon>Eukaryota</taxon>
        <taxon>Metazoa</taxon>
        <taxon>Ecdysozoa</taxon>
        <taxon>Arthropoda</taxon>
        <taxon>Hexapoda</taxon>
        <taxon>Insecta</taxon>
        <taxon>Pterygota</taxon>
        <taxon>Palaeoptera</taxon>
        <taxon>Odonata</taxon>
        <taxon>Epiprocta</taxon>
        <taxon>Anisoptera</taxon>
        <taxon>Libelluloidea</taxon>
        <taxon>Libellulidae</taxon>
        <taxon>Ladona</taxon>
    </lineage>
</organism>
<protein>
    <recommendedName>
        <fullName evidence="8">Pyruvate dehydrogenase phosphatase regulatory subunit, mitochondrial</fullName>
    </recommendedName>
</protein>
<dbReference type="Pfam" id="PF16350">
    <property type="entry name" value="FAO_M"/>
    <property type="match status" value="1"/>
</dbReference>
<dbReference type="SUPFAM" id="SSF101790">
    <property type="entry name" value="Aminomethyltransferase beta-barrel domain"/>
    <property type="match status" value="1"/>
</dbReference>
<evidence type="ECO:0000259" key="3">
    <source>
        <dbReference type="Pfam" id="PF01571"/>
    </source>
</evidence>
<dbReference type="SUPFAM" id="SSF103025">
    <property type="entry name" value="Folate-binding domain"/>
    <property type="match status" value="1"/>
</dbReference>
<reference evidence="6" key="2">
    <citation type="submission" date="2017-10" db="EMBL/GenBank/DDBJ databases">
        <title>Ladona fulva Genome sequencing and assembly.</title>
        <authorList>
            <person name="Murali S."/>
            <person name="Richards S."/>
            <person name="Bandaranaike D."/>
            <person name="Bellair M."/>
            <person name="Blankenburg K."/>
            <person name="Chao H."/>
            <person name="Dinh H."/>
            <person name="Doddapaneni H."/>
            <person name="Dugan-Rocha S."/>
            <person name="Elkadiri S."/>
            <person name="Gnanaolivu R."/>
            <person name="Hernandez B."/>
            <person name="Skinner E."/>
            <person name="Javaid M."/>
            <person name="Lee S."/>
            <person name="Li M."/>
            <person name="Ming W."/>
            <person name="Munidasa M."/>
            <person name="Muniz J."/>
            <person name="Nguyen L."/>
            <person name="Hughes D."/>
            <person name="Osuji N."/>
            <person name="Pu L.-L."/>
            <person name="Puazo M."/>
            <person name="Qu C."/>
            <person name="Quiroz J."/>
            <person name="Raj R."/>
            <person name="Weissenberger G."/>
            <person name="Xin Y."/>
            <person name="Zou X."/>
            <person name="Han Y."/>
            <person name="Worley K."/>
            <person name="Muzny D."/>
            <person name="Gibbs R."/>
        </authorList>
    </citation>
    <scope>NUCLEOTIDE SEQUENCE</scope>
    <source>
        <strain evidence="6">Sampled in the wild</strain>
    </source>
</reference>
<evidence type="ECO:0000313" key="6">
    <source>
        <dbReference type="EMBL" id="KAG8237170.1"/>
    </source>
</evidence>
<dbReference type="FunFam" id="3.30.70.1400:FF:000003">
    <property type="entry name" value="Pyruvate dehydrogenase phosphatase regulatory subunit"/>
    <property type="match status" value="1"/>
</dbReference>
<dbReference type="InterPro" id="IPR027266">
    <property type="entry name" value="TrmE/GcvT-like"/>
</dbReference>
<feature type="domain" description="FAD dependent oxidoreductase central" evidence="5">
    <location>
        <begin position="816"/>
        <end position="849"/>
    </location>
</feature>
<name>A0A8K0P5Y4_LADFU</name>
<accession>A0A8K0P5Y4</accession>
<feature type="domain" description="FAD dependent oxidoreductase" evidence="2">
    <location>
        <begin position="59"/>
        <end position="389"/>
    </location>
</feature>
<dbReference type="Gene3D" id="2.40.30.110">
    <property type="entry name" value="Aminomethyltransferase beta-barrel domains"/>
    <property type="match status" value="1"/>
</dbReference>
<dbReference type="Pfam" id="PF01571">
    <property type="entry name" value="GCV_T"/>
    <property type="match status" value="1"/>
</dbReference>
<dbReference type="Gene3D" id="3.50.50.60">
    <property type="entry name" value="FAD/NAD(P)-binding domain"/>
    <property type="match status" value="2"/>
</dbReference>
<feature type="domain" description="GCVT N-terminal" evidence="3">
    <location>
        <begin position="391"/>
        <end position="678"/>
    </location>
</feature>
<dbReference type="InterPro" id="IPR006076">
    <property type="entry name" value="FAD-dep_OxRdtase"/>
</dbReference>
<comment type="similarity">
    <text evidence="1">Belongs to the GcvT family.</text>
</comment>
<dbReference type="PANTHER" id="PTHR13847:SF257">
    <property type="entry name" value="FI22513P1"/>
    <property type="match status" value="1"/>
</dbReference>
<evidence type="ECO:0008006" key="8">
    <source>
        <dbReference type="Google" id="ProtNLM"/>
    </source>
</evidence>
<keyword evidence="7" id="KW-1185">Reference proteome</keyword>
<sequence length="866" mass="96882">MFRLLNFKMLLRNRVSNLKLISSWKNGKTSNLLSSQSVVSEDLNDYTENPNETPPKSAKVVICGGGVQGTAVAYHLAKMGWGKETVLLDQGKLGGGTTWHSSGLIGMFKASRAETKLAQCSIKLYKELESLGLRTGWKECGSLLVAQTKDRMTMLRKMKALSRSRDIDCDLLTPEDAEKLCPLIKVSDLKGALWIPGDGVGDPYELCHSFASAAKKGGVTVLEDCGVQRIFNEGGKVVAVDTAKGMIECDYFVNCGGFWARKIGQMSEPFVKVPLHACEHYYLHTKPIHGLDPMTPVVRDQDGHVYFRENEGRLVTGGFEPVAKPAFEDGNIPETSEERMLTEDWDHFHILLEGVLNRVPTLKDATLERLCNGPEAFSPDCKWIVGEAPELKEAGAVFGQVMGYERPSWFEPDEEYDDEGDGSRPYKIAYTNTFSKPPWFDKVNEEYSACREAVGLSDFSSFTKIDLWSRGTEVVDSLQYLCSNDVNVPIRGIIHTGMQNTYGGYENDCSLARLAENHYMLIAPTIQQTRCKVWIERHLPSDGSVVMSDVTSMYTAICIMGPLTQALLSELADVDLNPKYFPFFTFKKLDVGLASGIRVMNLTHTGELGYVLYIPNEFALHVYSGLVEIGKKYGLKHAGYYAMRALRIEKFYAFWGQDLDSTTTPLECGRGFRVKFDKDIDFIGKEALVKQSEEGVKRMYVQLILQDDYDQEVDVWPSGRETIYRNGEYVGATTTTGFGFTLGRMVCLGFIHNFDENGNQQVVTNEYVMSGDYEVDIAGVKYSAKIQNYFVAAGMKTVGIAAAGGVGKATAEWIVNGAIENDMYELDIRRFLGLHNNRKFLRDRVKEVPVFMIVFTVQNVFYDEVF</sequence>
<dbReference type="FunFam" id="2.40.30.110:FF:000004">
    <property type="entry name" value="Pyruvate dehydrogenase phosphatase regulatory subunit, mitochondrial"/>
    <property type="match status" value="1"/>
</dbReference>
<feature type="domain" description="Aminomethyltransferase C-terminal" evidence="4">
    <location>
        <begin position="711"/>
        <end position="786"/>
    </location>
</feature>
<comment type="caution">
    <text evidence="6">The sequence shown here is derived from an EMBL/GenBank/DDBJ whole genome shotgun (WGS) entry which is preliminary data.</text>
</comment>
<dbReference type="SUPFAM" id="SSF54373">
    <property type="entry name" value="FAD-linked reductases, C-terminal domain"/>
    <property type="match status" value="1"/>
</dbReference>
<dbReference type="Gene3D" id="3.30.9.10">
    <property type="entry name" value="D-Amino Acid Oxidase, subunit A, domain 2"/>
    <property type="match status" value="1"/>
</dbReference>
<dbReference type="Pfam" id="PF08669">
    <property type="entry name" value="GCV_T_C"/>
    <property type="match status" value="1"/>
</dbReference>
<dbReference type="InterPro" id="IPR013977">
    <property type="entry name" value="GcvT_C"/>
</dbReference>
<dbReference type="Gene3D" id="3.30.1360.120">
    <property type="entry name" value="Probable tRNA modification gtpase trme, domain 1"/>
    <property type="match status" value="1"/>
</dbReference>